<protein>
    <submittedName>
        <fullName evidence="9">DNA translocase FtsK</fullName>
    </submittedName>
</protein>
<dbReference type="Gene3D" id="3.40.50.300">
    <property type="entry name" value="P-loop containing nucleotide triphosphate hydrolases"/>
    <property type="match status" value="1"/>
</dbReference>
<organism evidence="9 10">
    <name type="scientific">Stecheria intestinalis</name>
    <dbReference type="NCBI Taxonomy" id="2606630"/>
    <lineage>
        <taxon>Bacteria</taxon>
        <taxon>Bacillati</taxon>
        <taxon>Bacillota</taxon>
        <taxon>Erysipelotrichia</taxon>
        <taxon>Erysipelotrichales</taxon>
        <taxon>Erysipelotrichaceae</taxon>
        <taxon>Stecheria</taxon>
    </lineage>
</organism>
<sequence>MINRRSGNTSSRNPAAVLLIVCALLLWCSYADTEADLRGFEILKQYALNVQSFFSSDPAIEAGGGIFGALLLSITTLLVDRSGTVLIIVVLFIIAALLLVNLEVYKQAFATIADYFRTPQDDGNNEEEPEDEEEEREPIEAPSEPRPASLSSSQPSVKMLSADPAEEPEEPVREPVRPIQEKEPEPEPDPYTLPFQNLRNQQPEPSAFGIRADEGEPEDHPEPQEEETPRSIFMTVDELVDHQEQPEEEKPEEPVTEPEPVPEPEPEPDPEPEPVPAEIPEASPAVRHPEDPDVQVPETPEGSKPKKPYRLPKLSLLDPIPPRPKDDPNVEAAREKGELLIQVLRNFDIEARLMDTHIGPAVTKFEVRPEANVKVSRILNLTEDLKMQLAVRDIRIEAPIPGHNAVGVEIPNVTATPVKMKELIQKIPEKEQSQPLVFILGKDLLGNCVTCRLDKMPHLLIAGATGSGKSVCMNAIITSFLLRTKPDEVKLLLVDPKKVEFTPYQKVPHLIGPVINDPMKANNALKVIVRIMDERYDMFSKAGVRNIQGFNTMVENSPAPEDGSPKPKKMPYIVVIIDEMADLMAVAGKEVETSIQRITQLARAAGIHLIIATQRPSTDVITGIIKANIPSRIAFAVSSGIDSRTILDHVGAERLLGNGDMLYMPIGAANATRVQGVFVTDDEVRRITEYVSSEAVPMYDDAFVLLDQVDGEGESFTGKPGEDADPLYEEVKDYVIDVQKASTSLLQRRFGIGYNRAARMIDLLEAKGIIGPAQGSKPREVFIKKDNQTSHDND</sequence>
<dbReference type="InterPro" id="IPR036390">
    <property type="entry name" value="WH_DNA-bd_sf"/>
</dbReference>
<dbReference type="GO" id="GO:0016020">
    <property type="term" value="C:membrane"/>
    <property type="evidence" value="ECO:0007669"/>
    <property type="project" value="UniProtKB-SubCell"/>
</dbReference>
<feature type="binding site" evidence="5">
    <location>
        <begin position="463"/>
        <end position="470"/>
    </location>
    <ligand>
        <name>ATP</name>
        <dbReference type="ChEBI" id="CHEBI:30616"/>
    </ligand>
</feature>
<dbReference type="InterPro" id="IPR018541">
    <property type="entry name" value="Ftsk_gamma"/>
</dbReference>
<name>A0A7X2TGQ6_9FIRM</name>
<dbReference type="EMBL" id="VUMN01000020">
    <property type="protein sequence ID" value="MSS58983.1"/>
    <property type="molecule type" value="Genomic_DNA"/>
</dbReference>
<evidence type="ECO:0000256" key="4">
    <source>
        <dbReference type="ARBA" id="ARBA00023125"/>
    </source>
</evidence>
<keyword evidence="7" id="KW-1133">Transmembrane helix</keyword>
<feature type="transmembrane region" description="Helical" evidence="7">
    <location>
        <begin position="85"/>
        <end position="102"/>
    </location>
</feature>
<evidence type="ECO:0000259" key="8">
    <source>
        <dbReference type="PROSITE" id="PS50901"/>
    </source>
</evidence>
<dbReference type="AlphaFoldDB" id="A0A7X2TGQ6"/>
<reference evidence="9 10" key="1">
    <citation type="submission" date="2019-08" db="EMBL/GenBank/DDBJ databases">
        <title>In-depth cultivation of the pig gut microbiome towards novel bacterial diversity and tailored functional studies.</title>
        <authorList>
            <person name="Wylensek D."/>
            <person name="Hitch T.C.A."/>
            <person name="Clavel T."/>
        </authorList>
    </citation>
    <scope>NUCLEOTIDE SEQUENCE [LARGE SCALE GENOMIC DNA]</scope>
    <source>
        <strain evidence="9 10">Oil+RF-744-GAM-WT-6</strain>
    </source>
</reference>
<dbReference type="SMART" id="SM00382">
    <property type="entry name" value="AAA"/>
    <property type="match status" value="1"/>
</dbReference>
<evidence type="ECO:0000256" key="5">
    <source>
        <dbReference type="PROSITE-ProRule" id="PRU00289"/>
    </source>
</evidence>
<evidence type="ECO:0000313" key="9">
    <source>
        <dbReference type="EMBL" id="MSS58983.1"/>
    </source>
</evidence>
<dbReference type="PANTHER" id="PTHR22683:SF41">
    <property type="entry name" value="DNA TRANSLOCASE FTSK"/>
    <property type="match status" value="1"/>
</dbReference>
<dbReference type="InterPro" id="IPR027417">
    <property type="entry name" value="P-loop_NTPase"/>
</dbReference>
<keyword evidence="7" id="KW-0812">Transmembrane</keyword>
<dbReference type="SMART" id="SM00843">
    <property type="entry name" value="Ftsk_gamma"/>
    <property type="match status" value="1"/>
</dbReference>
<feature type="compositionally biased region" description="Basic and acidic residues" evidence="6">
    <location>
        <begin position="211"/>
        <end position="229"/>
    </location>
</feature>
<dbReference type="Pfam" id="PF01580">
    <property type="entry name" value="FtsK_SpoIIIE"/>
    <property type="match status" value="1"/>
</dbReference>
<dbReference type="InterPro" id="IPR002543">
    <property type="entry name" value="FtsK_dom"/>
</dbReference>
<feature type="compositionally biased region" description="Acidic residues" evidence="6">
    <location>
        <begin position="123"/>
        <end position="137"/>
    </location>
</feature>
<dbReference type="Proteomes" id="UP000461880">
    <property type="component" value="Unassembled WGS sequence"/>
</dbReference>
<dbReference type="SUPFAM" id="SSF46785">
    <property type="entry name" value="Winged helix' DNA-binding domain"/>
    <property type="match status" value="1"/>
</dbReference>
<evidence type="ECO:0000256" key="6">
    <source>
        <dbReference type="SAM" id="MobiDB-lite"/>
    </source>
</evidence>
<dbReference type="InterPro" id="IPR003593">
    <property type="entry name" value="AAA+_ATPase"/>
</dbReference>
<feature type="compositionally biased region" description="Low complexity" evidence="6">
    <location>
        <begin position="276"/>
        <end position="285"/>
    </location>
</feature>
<dbReference type="PROSITE" id="PS50901">
    <property type="entry name" value="FTSK"/>
    <property type="match status" value="1"/>
</dbReference>
<keyword evidence="10" id="KW-1185">Reference proteome</keyword>
<keyword evidence="3 5" id="KW-0067">ATP-binding</keyword>
<dbReference type="GO" id="GO:0003677">
    <property type="term" value="F:DNA binding"/>
    <property type="evidence" value="ECO:0007669"/>
    <property type="project" value="UniProtKB-KW"/>
</dbReference>
<feature type="compositionally biased region" description="Low complexity" evidence="6">
    <location>
        <begin position="140"/>
        <end position="149"/>
    </location>
</feature>
<evidence type="ECO:0000313" key="10">
    <source>
        <dbReference type="Proteomes" id="UP000461880"/>
    </source>
</evidence>
<dbReference type="InterPro" id="IPR036388">
    <property type="entry name" value="WH-like_DNA-bd_sf"/>
</dbReference>
<dbReference type="GO" id="GO:0005524">
    <property type="term" value="F:ATP binding"/>
    <property type="evidence" value="ECO:0007669"/>
    <property type="project" value="UniProtKB-UniRule"/>
</dbReference>
<keyword evidence="2 5" id="KW-0547">Nucleotide-binding</keyword>
<evidence type="ECO:0000256" key="7">
    <source>
        <dbReference type="SAM" id="Phobius"/>
    </source>
</evidence>
<comment type="similarity">
    <text evidence="1">Belongs to the FtsK/SpoIIIE/SftA family.</text>
</comment>
<evidence type="ECO:0000256" key="2">
    <source>
        <dbReference type="ARBA" id="ARBA00022741"/>
    </source>
</evidence>
<gene>
    <name evidence="9" type="ORF">FYJ51_08695</name>
</gene>
<feature type="compositionally biased region" description="Polar residues" evidence="6">
    <location>
        <begin position="194"/>
        <end position="204"/>
    </location>
</feature>
<feature type="compositionally biased region" description="Acidic residues" evidence="6">
    <location>
        <begin position="246"/>
        <end position="272"/>
    </location>
</feature>
<dbReference type="Gene3D" id="3.30.980.40">
    <property type="match status" value="1"/>
</dbReference>
<comment type="caution">
    <text evidence="9">The sequence shown here is derived from an EMBL/GenBank/DDBJ whole genome shotgun (WGS) entry which is preliminary data.</text>
</comment>
<dbReference type="SUPFAM" id="SSF52540">
    <property type="entry name" value="P-loop containing nucleoside triphosphate hydrolases"/>
    <property type="match status" value="1"/>
</dbReference>
<proteinExistence type="inferred from homology"/>
<dbReference type="InterPro" id="IPR050206">
    <property type="entry name" value="FtsK/SpoIIIE/SftA"/>
</dbReference>
<feature type="compositionally biased region" description="Basic and acidic residues" evidence="6">
    <location>
        <begin position="170"/>
        <end position="185"/>
    </location>
</feature>
<dbReference type="InterPro" id="IPR041027">
    <property type="entry name" value="FtsK_alpha"/>
</dbReference>
<accession>A0A7X2TGQ6</accession>
<feature type="region of interest" description="Disordered" evidence="6">
    <location>
        <begin position="117"/>
        <end position="330"/>
    </location>
</feature>
<feature type="domain" description="FtsK" evidence="8">
    <location>
        <begin position="433"/>
        <end position="644"/>
    </location>
</feature>
<dbReference type="Pfam" id="PF17854">
    <property type="entry name" value="FtsK_alpha"/>
    <property type="match status" value="1"/>
</dbReference>
<keyword evidence="4" id="KW-0238">DNA-binding</keyword>
<feature type="transmembrane region" description="Helical" evidence="7">
    <location>
        <begin position="59"/>
        <end position="78"/>
    </location>
</feature>
<keyword evidence="7" id="KW-0472">Membrane</keyword>
<dbReference type="PANTHER" id="PTHR22683">
    <property type="entry name" value="SPORULATION PROTEIN RELATED"/>
    <property type="match status" value="1"/>
</dbReference>
<evidence type="ECO:0000256" key="3">
    <source>
        <dbReference type="ARBA" id="ARBA00022840"/>
    </source>
</evidence>
<dbReference type="Gene3D" id="1.10.10.10">
    <property type="entry name" value="Winged helix-like DNA-binding domain superfamily/Winged helix DNA-binding domain"/>
    <property type="match status" value="1"/>
</dbReference>
<evidence type="ECO:0000256" key="1">
    <source>
        <dbReference type="ARBA" id="ARBA00006474"/>
    </source>
</evidence>
<dbReference type="Pfam" id="PF09397">
    <property type="entry name" value="FtsK_gamma"/>
    <property type="match status" value="1"/>
</dbReference>